<name>A0A250IJE5_9BACT</name>
<evidence type="ECO:0000256" key="3">
    <source>
        <dbReference type="ARBA" id="ARBA00022840"/>
    </source>
</evidence>
<dbReference type="InterPro" id="IPR003593">
    <property type="entry name" value="AAA+_ATPase"/>
</dbReference>
<dbReference type="InterPro" id="IPR017871">
    <property type="entry name" value="ABC_transporter-like_CS"/>
</dbReference>
<proteinExistence type="predicted"/>
<protein>
    <submittedName>
        <fullName evidence="5">Methionine ABC transporter ATP-binding protein</fullName>
    </submittedName>
</protein>
<dbReference type="Proteomes" id="UP000217289">
    <property type="component" value="Chromosome"/>
</dbReference>
<reference evidence="5 6" key="1">
    <citation type="submission" date="2017-06" db="EMBL/GenBank/DDBJ databases">
        <authorList>
            <person name="Kim H.J."/>
            <person name="Triplett B.A."/>
        </authorList>
    </citation>
    <scope>NUCLEOTIDE SEQUENCE [LARGE SCALE GENOMIC DNA]</scope>
    <source>
        <strain evidence="5 6">DSM 14713</strain>
    </source>
</reference>
<dbReference type="AlphaFoldDB" id="A0A250IJE5"/>
<dbReference type="Pfam" id="PF00005">
    <property type="entry name" value="ABC_tran"/>
    <property type="match status" value="1"/>
</dbReference>
<accession>A0A250IJE5</accession>
<keyword evidence="1" id="KW-0813">Transport</keyword>
<evidence type="ECO:0000259" key="4">
    <source>
        <dbReference type="PROSITE" id="PS50893"/>
    </source>
</evidence>
<evidence type="ECO:0000313" key="5">
    <source>
        <dbReference type="EMBL" id="ATB31939.1"/>
    </source>
</evidence>
<dbReference type="GO" id="GO:0005524">
    <property type="term" value="F:ATP binding"/>
    <property type="evidence" value="ECO:0007669"/>
    <property type="project" value="UniProtKB-KW"/>
</dbReference>
<organism evidence="5 6">
    <name type="scientific">Melittangium boletus DSM 14713</name>
    <dbReference type="NCBI Taxonomy" id="1294270"/>
    <lineage>
        <taxon>Bacteria</taxon>
        <taxon>Pseudomonadati</taxon>
        <taxon>Myxococcota</taxon>
        <taxon>Myxococcia</taxon>
        <taxon>Myxococcales</taxon>
        <taxon>Cystobacterineae</taxon>
        <taxon>Archangiaceae</taxon>
        <taxon>Melittangium</taxon>
    </lineage>
</organism>
<dbReference type="Gene3D" id="3.40.50.300">
    <property type="entry name" value="P-loop containing nucleotide triphosphate hydrolases"/>
    <property type="match status" value="1"/>
</dbReference>
<evidence type="ECO:0000256" key="2">
    <source>
        <dbReference type="ARBA" id="ARBA00022741"/>
    </source>
</evidence>
<dbReference type="RefSeq" id="WP_095980202.1">
    <property type="nucleotide sequence ID" value="NZ_CP022163.1"/>
</dbReference>
<dbReference type="InterPro" id="IPR003439">
    <property type="entry name" value="ABC_transporter-like_ATP-bd"/>
</dbReference>
<dbReference type="SMART" id="SM00382">
    <property type="entry name" value="AAA"/>
    <property type="match status" value="1"/>
</dbReference>
<evidence type="ECO:0000256" key="1">
    <source>
        <dbReference type="ARBA" id="ARBA00022448"/>
    </source>
</evidence>
<dbReference type="EMBL" id="CP022163">
    <property type="protein sequence ID" value="ATB31939.1"/>
    <property type="molecule type" value="Genomic_DNA"/>
</dbReference>
<feature type="domain" description="ABC transporter" evidence="4">
    <location>
        <begin position="14"/>
        <end position="250"/>
    </location>
</feature>
<dbReference type="KEGG" id="mbd:MEBOL_005411"/>
<keyword evidence="2" id="KW-0547">Nucleotide-binding</keyword>
<dbReference type="SUPFAM" id="SSF52540">
    <property type="entry name" value="P-loop containing nucleoside triphosphate hydrolases"/>
    <property type="match status" value="1"/>
</dbReference>
<dbReference type="CDD" id="cd03261">
    <property type="entry name" value="ABC_Org_Solvent_Resistant"/>
    <property type="match status" value="1"/>
</dbReference>
<dbReference type="PROSITE" id="PS00211">
    <property type="entry name" value="ABC_TRANSPORTER_1"/>
    <property type="match status" value="1"/>
</dbReference>
<dbReference type="PANTHER" id="PTHR43023">
    <property type="entry name" value="PROTEIN TRIGALACTOSYLDIACYLGLYCEROL 3, CHLOROPLASTIC"/>
    <property type="match status" value="1"/>
</dbReference>
<gene>
    <name evidence="5" type="ORF">MEBOL_005411</name>
</gene>
<dbReference type="PROSITE" id="PS50893">
    <property type="entry name" value="ABC_TRANSPORTER_2"/>
    <property type="match status" value="1"/>
</dbReference>
<dbReference type="GO" id="GO:0016887">
    <property type="term" value="F:ATP hydrolysis activity"/>
    <property type="evidence" value="ECO:0007669"/>
    <property type="project" value="InterPro"/>
</dbReference>
<sequence>MSDTNSEPARKLAIEVRDLHKSFGGHPALRGVDLVVPEGTTCVLLGISGSGKSVLMKHIMGLLRPDQGTVLVEGQDVASMDESALNQMRRKQGILFQANALFDSLNVFDNVAFPLRERTRMSEAEIQETVNATLAKVGLSHATTRFPGELSGGMQKRVGFARATILQPRILLYDDPTAGLDPLTTAAVNEIIATSKQQLGATSVVITPDVASAFGMADNLVLMDEGRIVESGPPGVFRESQHPAVKAFLRNWLARKKGPQGSGPNPTGERS</sequence>
<keyword evidence="3 5" id="KW-0067">ATP-binding</keyword>
<dbReference type="PANTHER" id="PTHR43023:SF6">
    <property type="entry name" value="INTERMEMBRANE PHOSPHOLIPID TRANSPORT SYSTEM ATP-BINDING PROTEIN MLAF"/>
    <property type="match status" value="1"/>
</dbReference>
<dbReference type="InterPro" id="IPR027417">
    <property type="entry name" value="P-loop_NTPase"/>
</dbReference>
<dbReference type="OrthoDB" id="9809450at2"/>
<keyword evidence="6" id="KW-1185">Reference proteome</keyword>
<evidence type="ECO:0000313" key="6">
    <source>
        <dbReference type="Proteomes" id="UP000217289"/>
    </source>
</evidence>